<dbReference type="Gene3D" id="3.50.7.10">
    <property type="entry name" value="GroEL"/>
    <property type="match status" value="1"/>
</dbReference>
<dbReference type="NCBIfam" id="NF009489">
    <property type="entry name" value="PRK12851.1"/>
    <property type="match status" value="1"/>
</dbReference>
<accession>A0A1N5U4M2</accession>
<evidence type="ECO:0000256" key="1">
    <source>
        <dbReference type="ARBA" id="ARBA00006607"/>
    </source>
</evidence>
<name>A0A1N5U4M2_9ACTN</name>
<dbReference type="Proteomes" id="UP000185124">
    <property type="component" value="Unassembled WGS sequence"/>
</dbReference>
<dbReference type="InterPro" id="IPR001844">
    <property type="entry name" value="Cpn60/GroEL"/>
</dbReference>
<organism evidence="6 7">
    <name type="scientific">Micromonospora cremea</name>
    <dbReference type="NCBI Taxonomy" id="709881"/>
    <lineage>
        <taxon>Bacteria</taxon>
        <taxon>Bacillati</taxon>
        <taxon>Actinomycetota</taxon>
        <taxon>Actinomycetes</taxon>
        <taxon>Micromonosporales</taxon>
        <taxon>Micromonosporaceae</taxon>
        <taxon>Micromonospora</taxon>
    </lineage>
</organism>
<dbReference type="SUPFAM" id="SSF54849">
    <property type="entry name" value="GroEL-intermediate domain like"/>
    <property type="match status" value="1"/>
</dbReference>
<reference evidence="7" key="1">
    <citation type="submission" date="2016-12" db="EMBL/GenBank/DDBJ databases">
        <authorList>
            <person name="Varghese N."/>
            <person name="Submissions S."/>
        </authorList>
    </citation>
    <scope>NUCLEOTIDE SEQUENCE [LARGE SCALE GENOMIC DNA]</scope>
    <source>
        <strain evidence="7">DSM 45599</strain>
    </source>
</reference>
<dbReference type="PANTHER" id="PTHR45633">
    <property type="entry name" value="60 KDA HEAT SHOCK PROTEIN, MITOCHONDRIAL"/>
    <property type="match status" value="1"/>
</dbReference>
<gene>
    <name evidence="6" type="ORF">SAMN04489832_0607</name>
</gene>
<dbReference type="PRINTS" id="PR00298">
    <property type="entry name" value="CHAPERONIN60"/>
</dbReference>
<dbReference type="CDD" id="cd03344">
    <property type="entry name" value="GroEL"/>
    <property type="match status" value="1"/>
</dbReference>
<evidence type="ECO:0000313" key="7">
    <source>
        <dbReference type="Proteomes" id="UP000185124"/>
    </source>
</evidence>
<dbReference type="InterPro" id="IPR027413">
    <property type="entry name" value="GROEL-like_equatorial_sf"/>
</dbReference>
<dbReference type="FunFam" id="3.50.7.10:FF:000001">
    <property type="entry name" value="60 kDa chaperonin"/>
    <property type="match status" value="1"/>
</dbReference>
<comment type="function">
    <text evidence="4">Together with its co-chaperonin GroES, plays an essential role in assisting protein folding. The GroEL-GroES system forms a nano-cage that allows encapsulation of the non-native substrate proteins and provides a physical environment optimized to promote and accelerate protein folding.</text>
</comment>
<dbReference type="NCBIfam" id="NF009487">
    <property type="entry name" value="PRK12849.1"/>
    <property type="match status" value="1"/>
</dbReference>
<protein>
    <recommendedName>
        <fullName evidence="4">60 kDa chaperonin</fullName>
    </recommendedName>
</protein>
<dbReference type="RefSeq" id="WP_074308527.1">
    <property type="nucleotide sequence ID" value="NZ_FSQT01000001.1"/>
</dbReference>
<feature type="compositionally biased region" description="Basic and acidic residues" evidence="5">
    <location>
        <begin position="548"/>
        <end position="563"/>
    </location>
</feature>
<dbReference type="OrthoDB" id="3329536at2"/>
<dbReference type="NCBIfam" id="NF009488">
    <property type="entry name" value="PRK12850.1"/>
    <property type="match status" value="1"/>
</dbReference>
<dbReference type="EMBL" id="FSQT01000001">
    <property type="protein sequence ID" value="SIM55702.1"/>
    <property type="molecule type" value="Genomic_DNA"/>
</dbReference>
<sequence length="563" mass="58998">MPEILFDEPARRRLQAGIDALADAVKVTLGPRGRTVVLGRPGGPPSITTDGASVAAELTLGDPYADLGARLAREVTGATKTEAGDGTTTAIVLVQAMTRHGLRAIAAGASPVAVRRGMDAAVDSASGHLRRSARPVAGYADLAAVATNAAQDREIGELVATALEKAGPDGVVTVEESEAARTELDLLDGLRLPTGYLSPYMVTNPQRLTAVLDDPYVLLHYGRIDTLAEFLPLLERVVATGRSLLVVADDVVNDALATLLLNNVEGSFRSVAVKAPELGNSRKSILRDVAALTGGEMITPEAGLRLDQVGLEVLGRARRIVVTREDTTIIGGAGDVAAVHRHIAQIRTELAVATSDWERERHRMRIARLAGGVCVLRVGGHTELERRERKQRVDEAVSATRAAARGGVVAGGGTALVKARAALDNLPASGDERTGVGMVRRALAEPLRWIAANGGADGPAVAEHVAELPEHVGYDARTGRYLDLLAEGVADPVNVTLCALRNAASVTGMLLTTEAAVIGTASSRVVDFNVGHSHSEDGHHGHHGQAHVHGDSHSRAHGHDHVH</sequence>
<comment type="similarity">
    <text evidence="1 3">Belongs to the chaperonin (HSP60) family.</text>
</comment>
<evidence type="ECO:0000256" key="5">
    <source>
        <dbReference type="SAM" id="MobiDB-lite"/>
    </source>
</evidence>
<dbReference type="NCBIfam" id="NF000592">
    <property type="entry name" value="PRK00013.1"/>
    <property type="match status" value="1"/>
</dbReference>
<dbReference type="Gene3D" id="1.10.560.10">
    <property type="entry name" value="GroEL-like equatorial domain"/>
    <property type="match status" value="1"/>
</dbReference>
<evidence type="ECO:0000256" key="4">
    <source>
        <dbReference type="RuleBase" id="RU000419"/>
    </source>
</evidence>
<keyword evidence="2" id="KW-0143">Chaperone</keyword>
<dbReference type="SUPFAM" id="SSF48592">
    <property type="entry name" value="GroEL equatorial domain-like"/>
    <property type="match status" value="1"/>
</dbReference>
<dbReference type="GO" id="GO:0140662">
    <property type="term" value="F:ATP-dependent protein folding chaperone"/>
    <property type="evidence" value="ECO:0007669"/>
    <property type="project" value="InterPro"/>
</dbReference>
<dbReference type="SUPFAM" id="SSF52029">
    <property type="entry name" value="GroEL apical domain-like"/>
    <property type="match status" value="1"/>
</dbReference>
<dbReference type="GO" id="GO:0005524">
    <property type="term" value="F:ATP binding"/>
    <property type="evidence" value="ECO:0007669"/>
    <property type="project" value="InterPro"/>
</dbReference>
<dbReference type="AlphaFoldDB" id="A0A1N5U4M2"/>
<dbReference type="Pfam" id="PF00118">
    <property type="entry name" value="Cpn60_TCP1"/>
    <property type="match status" value="1"/>
</dbReference>
<dbReference type="GO" id="GO:0042026">
    <property type="term" value="P:protein refolding"/>
    <property type="evidence" value="ECO:0007669"/>
    <property type="project" value="InterPro"/>
</dbReference>
<dbReference type="InterPro" id="IPR027409">
    <property type="entry name" value="GroEL-like_apical_dom_sf"/>
</dbReference>
<dbReference type="NCBIfam" id="TIGR02348">
    <property type="entry name" value="GroEL"/>
    <property type="match status" value="1"/>
</dbReference>
<dbReference type="Gene3D" id="3.30.260.10">
    <property type="entry name" value="TCP-1-like chaperonin intermediate domain"/>
    <property type="match status" value="1"/>
</dbReference>
<dbReference type="STRING" id="709881.SAMN04489832_0607"/>
<evidence type="ECO:0000256" key="3">
    <source>
        <dbReference type="RuleBase" id="RU000418"/>
    </source>
</evidence>
<keyword evidence="7" id="KW-1185">Reference proteome</keyword>
<comment type="subunit">
    <text evidence="4">Forms a cylinder of 14 subunits composed of two heptameric rings stacked back-to-back. Interacts with the co-chaperonin GroES.</text>
</comment>
<dbReference type="InterPro" id="IPR002423">
    <property type="entry name" value="Cpn60/GroEL/TCP-1"/>
</dbReference>
<feature type="region of interest" description="Disordered" evidence="5">
    <location>
        <begin position="530"/>
        <end position="563"/>
    </location>
</feature>
<dbReference type="GO" id="GO:0009408">
    <property type="term" value="P:response to heat"/>
    <property type="evidence" value="ECO:0007669"/>
    <property type="project" value="UniProtKB-ARBA"/>
</dbReference>
<proteinExistence type="inferred from homology"/>
<evidence type="ECO:0000256" key="2">
    <source>
        <dbReference type="ARBA" id="ARBA00023186"/>
    </source>
</evidence>
<dbReference type="InterPro" id="IPR027410">
    <property type="entry name" value="TCP-1-like_intermed_sf"/>
</dbReference>
<evidence type="ECO:0000313" key="6">
    <source>
        <dbReference type="EMBL" id="SIM55702.1"/>
    </source>
</evidence>